<reference evidence="5" key="1">
    <citation type="journal article" date="2006" name="PLoS Biol.">
        <title>Macronuclear genome sequence of the ciliate Tetrahymena thermophila, a model eukaryote.</title>
        <authorList>
            <person name="Eisen J.A."/>
            <person name="Coyne R.S."/>
            <person name="Wu M."/>
            <person name="Wu D."/>
            <person name="Thiagarajan M."/>
            <person name="Wortman J.R."/>
            <person name="Badger J.H."/>
            <person name="Ren Q."/>
            <person name="Amedeo P."/>
            <person name="Jones K.M."/>
            <person name="Tallon L.J."/>
            <person name="Delcher A.L."/>
            <person name="Salzberg S.L."/>
            <person name="Silva J.C."/>
            <person name="Haas B.J."/>
            <person name="Majoros W.H."/>
            <person name="Farzad M."/>
            <person name="Carlton J.M."/>
            <person name="Smith R.K. Jr."/>
            <person name="Garg J."/>
            <person name="Pearlman R.E."/>
            <person name="Karrer K.M."/>
            <person name="Sun L."/>
            <person name="Manning G."/>
            <person name="Elde N.C."/>
            <person name="Turkewitz A.P."/>
            <person name="Asai D.J."/>
            <person name="Wilkes D.E."/>
            <person name="Wang Y."/>
            <person name="Cai H."/>
            <person name="Collins K."/>
            <person name="Stewart B.A."/>
            <person name="Lee S.R."/>
            <person name="Wilamowska K."/>
            <person name="Weinberg Z."/>
            <person name="Ruzzo W.L."/>
            <person name="Wloga D."/>
            <person name="Gaertig J."/>
            <person name="Frankel J."/>
            <person name="Tsao C.-C."/>
            <person name="Gorovsky M.A."/>
            <person name="Keeling P.J."/>
            <person name="Waller R.F."/>
            <person name="Patron N.J."/>
            <person name="Cherry J.M."/>
            <person name="Stover N.A."/>
            <person name="Krieger C.J."/>
            <person name="del Toro C."/>
            <person name="Ryder H.F."/>
            <person name="Williamson S.C."/>
            <person name="Barbeau R.A."/>
            <person name="Hamilton E.P."/>
            <person name="Orias E."/>
        </authorList>
    </citation>
    <scope>NUCLEOTIDE SEQUENCE [LARGE SCALE GENOMIC DNA]</scope>
    <source>
        <strain evidence="5">SB210</strain>
    </source>
</reference>
<keyword evidence="1" id="KW-0175">Coiled coil</keyword>
<evidence type="ECO:0000256" key="1">
    <source>
        <dbReference type="SAM" id="Coils"/>
    </source>
</evidence>
<dbReference type="KEGG" id="tet:TTHERM_01005060"/>
<evidence type="ECO:0008006" key="6">
    <source>
        <dbReference type="Google" id="ProtNLM"/>
    </source>
</evidence>
<dbReference type="RefSeq" id="XP_001010326.4">
    <property type="nucleotide sequence ID" value="XM_001010326.4"/>
</dbReference>
<proteinExistence type="predicted"/>
<dbReference type="GeneID" id="7834277"/>
<keyword evidence="3" id="KW-0732">Signal</keyword>
<evidence type="ECO:0000313" key="5">
    <source>
        <dbReference type="Proteomes" id="UP000009168"/>
    </source>
</evidence>
<dbReference type="EMBL" id="GG662802">
    <property type="protein sequence ID" value="EAR90081.4"/>
    <property type="molecule type" value="Genomic_DNA"/>
</dbReference>
<organism evidence="4 5">
    <name type="scientific">Tetrahymena thermophila (strain SB210)</name>
    <dbReference type="NCBI Taxonomy" id="312017"/>
    <lineage>
        <taxon>Eukaryota</taxon>
        <taxon>Sar</taxon>
        <taxon>Alveolata</taxon>
        <taxon>Ciliophora</taxon>
        <taxon>Intramacronucleata</taxon>
        <taxon>Oligohymenophorea</taxon>
        <taxon>Hymenostomatida</taxon>
        <taxon>Tetrahymenina</taxon>
        <taxon>Tetrahymenidae</taxon>
        <taxon>Tetrahymena</taxon>
    </lineage>
</organism>
<protein>
    <recommendedName>
        <fullName evidence="6">Transmembrane protein</fullName>
    </recommendedName>
</protein>
<dbReference type="eggNOG" id="ENOG502SP9N">
    <property type="taxonomic scope" value="Eukaryota"/>
</dbReference>
<dbReference type="OrthoDB" id="295118at2759"/>
<name>Q22XU0_TETTS</name>
<feature type="coiled-coil region" evidence="1">
    <location>
        <begin position="93"/>
        <end position="134"/>
    </location>
</feature>
<accession>Q22XU0</accession>
<dbReference type="HOGENOM" id="CLU_065059_0_0_1"/>
<keyword evidence="5" id="KW-1185">Reference proteome</keyword>
<dbReference type="InParanoid" id="Q22XU0"/>
<gene>
    <name evidence="4" type="ORF">TTHERM_01005060</name>
</gene>
<evidence type="ECO:0000313" key="4">
    <source>
        <dbReference type="EMBL" id="EAR90081.4"/>
    </source>
</evidence>
<sequence length="385" mass="44008">MRLFTIICLSLLIGIQCTSISDKYPSLKKKISLVQMMTNIESKMGVKAPIQEIFKLVDDYKDSILDEQLNQNNLYDRQSKECVDEIDFREKEIESASDAVKKAQTALDSCKNQNARAQSDLDTVNNQVQETQNYLSQIIATREQQADDFQKAAQAYSYNAEAADEAIEILSEIWSGEASFVQLASHANRMLVHAIQIKKVHKLTPVMTALAQLATKKLIADEALINNVMSLLRDFRASLEVDFQNLQESEQSAIEQYNTNKSRTEDFLYTLQKSQKDLQAELVKLNQCINNQSAIFTTAQAKLQRNTQLLDAAQNMCTSFKKEYDSATNARNQELELIEVIRQKLEAKYGQLSELVKERASEDNFGQNQGHEDYKEEQYQQNKYY</sequence>
<feature type="region of interest" description="Disordered" evidence="2">
    <location>
        <begin position="361"/>
        <end position="385"/>
    </location>
</feature>
<dbReference type="AlphaFoldDB" id="Q22XU0"/>
<evidence type="ECO:0000256" key="2">
    <source>
        <dbReference type="SAM" id="MobiDB-lite"/>
    </source>
</evidence>
<evidence type="ECO:0000256" key="3">
    <source>
        <dbReference type="SAM" id="SignalP"/>
    </source>
</evidence>
<feature type="signal peptide" evidence="3">
    <location>
        <begin position="1"/>
        <end position="17"/>
    </location>
</feature>
<dbReference type="Proteomes" id="UP000009168">
    <property type="component" value="Unassembled WGS sequence"/>
</dbReference>
<feature type="chain" id="PRO_5004201194" description="Transmembrane protein" evidence="3">
    <location>
        <begin position="18"/>
        <end position="385"/>
    </location>
</feature>